<dbReference type="EMBL" id="QGNW01000606">
    <property type="protein sequence ID" value="RVW67049.1"/>
    <property type="molecule type" value="Genomic_DNA"/>
</dbReference>
<accession>A0A438G4C5</accession>
<proteinExistence type="predicted"/>
<comment type="caution">
    <text evidence="1">The sequence shown here is derived from an EMBL/GenBank/DDBJ whole genome shotgun (WGS) entry which is preliminary data.</text>
</comment>
<evidence type="ECO:0000313" key="1">
    <source>
        <dbReference type="EMBL" id="RVW67049.1"/>
    </source>
</evidence>
<sequence>MLSWDDGLHEMIVPDDNVRHGDTFAPFILWPEDVDVQVMTRSGMIAQVAPLVTRPFGGTDSLKSCLFSHRVLSVLLDNGSTLNVCLSHYCSPRLFTLDFGPSTQIVRAYDNAQRKVGAIPSSLHQKYCRNSHGDDDLLLTGFTFDEDDANMDLGQDEGSILFGIPFNYVVCPYTFSLADYFVRGSEIQPSVEEMGIDDSTVDELQYILHQIQMSDETSGASTYVTITPPSPYQASLFSLCLPYETIDYGLVIEPVDMIDGVVPHDEFSDEMDMLGISQFLDAIQREPFSPLELFGVSVIEIAEEDQTVLAPELPFCCSYY</sequence>
<organism evidence="1 2">
    <name type="scientific">Vitis vinifera</name>
    <name type="common">Grape</name>
    <dbReference type="NCBI Taxonomy" id="29760"/>
    <lineage>
        <taxon>Eukaryota</taxon>
        <taxon>Viridiplantae</taxon>
        <taxon>Streptophyta</taxon>
        <taxon>Embryophyta</taxon>
        <taxon>Tracheophyta</taxon>
        <taxon>Spermatophyta</taxon>
        <taxon>Magnoliopsida</taxon>
        <taxon>eudicotyledons</taxon>
        <taxon>Gunneridae</taxon>
        <taxon>Pentapetalae</taxon>
        <taxon>rosids</taxon>
        <taxon>Vitales</taxon>
        <taxon>Vitaceae</taxon>
        <taxon>Viteae</taxon>
        <taxon>Vitis</taxon>
    </lineage>
</organism>
<gene>
    <name evidence="1" type="ORF">CK203_066101</name>
</gene>
<dbReference type="AlphaFoldDB" id="A0A438G4C5"/>
<protein>
    <submittedName>
        <fullName evidence="1">Uncharacterized protein</fullName>
    </submittedName>
</protein>
<evidence type="ECO:0000313" key="2">
    <source>
        <dbReference type="Proteomes" id="UP000288805"/>
    </source>
</evidence>
<reference evidence="1 2" key="1">
    <citation type="journal article" date="2018" name="PLoS Genet.">
        <title>Population sequencing reveals clonal diversity and ancestral inbreeding in the grapevine cultivar Chardonnay.</title>
        <authorList>
            <person name="Roach M.J."/>
            <person name="Johnson D.L."/>
            <person name="Bohlmann J."/>
            <person name="van Vuuren H.J."/>
            <person name="Jones S.J."/>
            <person name="Pretorius I.S."/>
            <person name="Schmidt S.A."/>
            <person name="Borneman A.R."/>
        </authorList>
    </citation>
    <scope>NUCLEOTIDE SEQUENCE [LARGE SCALE GENOMIC DNA]</scope>
    <source>
        <strain evidence="2">cv. Chardonnay</strain>
        <tissue evidence="1">Leaf</tissue>
    </source>
</reference>
<name>A0A438G4C5_VITVI</name>
<dbReference type="Proteomes" id="UP000288805">
    <property type="component" value="Unassembled WGS sequence"/>
</dbReference>